<dbReference type="Gene3D" id="3.40.50.1010">
    <property type="entry name" value="5'-nuclease"/>
    <property type="match status" value="1"/>
</dbReference>
<dbReference type="SUPFAM" id="SSF88723">
    <property type="entry name" value="PIN domain-like"/>
    <property type="match status" value="1"/>
</dbReference>
<dbReference type="InterPro" id="IPR029060">
    <property type="entry name" value="PIN-like_dom_sf"/>
</dbReference>
<dbReference type="HAMAP" id="MF_00265">
    <property type="entry name" value="VapC_Nob1"/>
    <property type="match status" value="1"/>
</dbReference>
<keyword evidence="4" id="KW-0378">Hydrolase</keyword>
<dbReference type="Pfam" id="PF01850">
    <property type="entry name" value="PIN"/>
    <property type="match status" value="1"/>
</dbReference>
<evidence type="ECO:0000313" key="12">
    <source>
        <dbReference type="EMBL" id="CAB5075814.1"/>
    </source>
</evidence>
<keyword evidence="2" id="KW-0540">Nuclease</keyword>
<dbReference type="EMBL" id="CAFBQY010000017">
    <property type="protein sequence ID" value="CAB5075814.1"/>
    <property type="molecule type" value="Genomic_DNA"/>
</dbReference>
<evidence type="ECO:0000256" key="2">
    <source>
        <dbReference type="ARBA" id="ARBA00022722"/>
    </source>
</evidence>
<dbReference type="EMBL" id="CAEZXC010000095">
    <property type="protein sequence ID" value="CAB4682754.1"/>
    <property type="molecule type" value="Genomic_DNA"/>
</dbReference>
<keyword evidence="1" id="KW-1277">Toxin-antitoxin system</keyword>
<gene>
    <name evidence="6" type="ORF">UFOPK2340_01220</name>
    <name evidence="7" type="ORF">UFOPK2772_00631</name>
    <name evidence="8" type="ORF">UFOPK2850_01284</name>
    <name evidence="9" type="ORF">UFOPK3027_01362</name>
    <name evidence="10" type="ORF">UFOPK3827_01315</name>
    <name evidence="11" type="ORF">UFOPK4120_01396</name>
    <name evidence="12" type="ORF">UFOPK4404_01337</name>
</gene>
<dbReference type="EMBL" id="CAFBPO010000025">
    <property type="protein sequence ID" value="CAB5028971.1"/>
    <property type="molecule type" value="Genomic_DNA"/>
</dbReference>
<evidence type="ECO:0000256" key="1">
    <source>
        <dbReference type="ARBA" id="ARBA00022649"/>
    </source>
</evidence>
<dbReference type="AlphaFoldDB" id="A0A6J7RJN7"/>
<dbReference type="InterPro" id="IPR002716">
    <property type="entry name" value="PIN_dom"/>
</dbReference>
<evidence type="ECO:0000313" key="11">
    <source>
        <dbReference type="EMBL" id="CAB5028971.1"/>
    </source>
</evidence>
<accession>A0A6J7RJN7</accession>
<organism evidence="11">
    <name type="scientific">freshwater metagenome</name>
    <dbReference type="NCBI Taxonomy" id="449393"/>
    <lineage>
        <taxon>unclassified sequences</taxon>
        <taxon>metagenomes</taxon>
        <taxon>ecological metagenomes</taxon>
    </lineage>
</organism>
<dbReference type="EMBL" id="CAEZZH010000021">
    <property type="protein sequence ID" value="CAB4762951.1"/>
    <property type="molecule type" value="Genomic_DNA"/>
</dbReference>
<proteinExistence type="inferred from homology"/>
<protein>
    <submittedName>
        <fullName evidence="11">Unannotated protein</fullName>
    </submittedName>
</protein>
<dbReference type="EMBL" id="CAEZYT010000028">
    <property type="protein sequence ID" value="CAB4735438.1"/>
    <property type="molecule type" value="Genomic_DNA"/>
</dbReference>
<evidence type="ECO:0000313" key="7">
    <source>
        <dbReference type="EMBL" id="CAB4735438.1"/>
    </source>
</evidence>
<evidence type="ECO:0000313" key="10">
    <source>
        <dbReference type="EMBL" id="CAB4962087.1"/>
    </source>
</evidence>
<evidence type="ECO:0000256" key="4">
    <source>
        <dbReference type="ARBA" id="ARBA00022801"/>
    </source>
</evidence>
<reference evidence="11" key="1">
    <citation type="submission" date="2020-05" db="EMBL/GenBank/DDBJ databases">
        <authorList>
            <person name="Chiriac C."/>
            <person name="Salcher M."/>
            <person name="Ghai R."/>
            <person name="Kavagutti S V."/>
        </authorList>
    </citation>
    <scope>NUCLEOTIDE SEQUENCE</scope>
</reference>
<evidence type="ECO:0000256" key="3">
    <source>
        <dbReference type="ARBA" id="ARBA00022723"/>
    </source>
</evidence>
<evidence type="ECO:0000313" key="8">
    <source>
        <dbReference type="EMBL" id="CAB4762951.1"/>
    </source>
</evidence>
<evidence type="ECO:0000313" key="6">
    <source>
        <dbReference type="EMBL" id="CAB4682754.1"/>
    </source>
</evidence>
<dbReference type="EMBL" id="CAFAAN010000017">
    <property type="protein sequence ID" value="CAB4811471.1"/>
    <property type="molecule type" value="Genomic_DNA"/>
</dbReference>
<feature type="domain" description="PIN" evidence="5">
    <location>
        <begin position="4"/>
        <end position="120"/>
    </location>
</feature>
<evidence type="ECO:0000313" key="9">
    <source>
        <dbReference type="EMBL" id="CAB4811471.1"/>
    </source>
</evidence>
<dbReference type="GO" id="GO:0046872">
    <property type="term" value="F:metal ion binding"/>
    <property type="evidence" value="ECO:0007669"/>
    <property type="project" value="UniProtKB-KW"/>
</dbReference>
<evidence type="ECO:0000259" key="5">
    <source>
        <dbReference type="Pfam" id="PF01850"/>
    </source>
</evidence>
<sequence length="129" mass="13779">MESVLLDSSAVIAFYNSGDKHHKKIVADISQTSAKFLISTITLTESMVAAFKVSEKESERMLQELTRGFEPFIEVTSQIAMAAAKLRAKTGLATPDAIISASASATGAMLWTFDKALAKAHNGSRLIGS</sequence>
<dbReference type="GO" id="GO:0004540">
    <property type="term" value="F:RNA nuclease activity"/>
    <property type="evidence" value="ECO:0007669"/>
    <property type="project" value="InterPro"/>
</dbReference>
<dbReference type="GO" id="GO:0016787">
    <property type="term" value="F:hydrolase activity"/>
    <property type="evidence" value="ECO:0007669"/>
    <property type="project" value="UniProtKB-KW"/>
</dbReference>
<dbReference type="InterPro" id="IPR022907">
    <property type="entry name" value="VapC_family"/>
</dbReference>
<dbReference type="EMBL" id="CAFBNM010000018">
    <property type="protein sequence ID" value="CAB4962087.1"/>
    <property type="molecule type" value="Genomic_DNA"/>
</dbReference>
<keyword evidence="3" id="KW-0479">Metal-binding</keyword>
<name>A0A6J7RJN7_9ZZZZ</name>